<dbReference type="InterPro" id="IPR001991">
    <property type="entry name" value="Na-dicarboxylate_symporter"/>
</dbReference>
<evidence type="ECO:0000256" key="8">
    <source>
        <dbReference type="RuleBase" id="RU361216"/>
    </source>
</evidence>
<feature type="transmembrane region" description="Helical" evidence="8">
    <location>
        <begin position="202"/>
        <end position="220"/>
    </location>
</feature>
<keyword evidence="4 8" id="KW-0769">Symport</keyword>
<dbReference type="AlphaFoldDB" id="A0A9Q1BRN2"/>
<evidence type="ECO:0000256" key="4">
    <source>
        <dbReference type="ARBA" id="ARBA00022847"/>
    </source>
</evidence>
<keyword evidence="11" id="KW-1185">Reference proteome</keyword>
<evidence type="ECO:0000256" key="6">
    <source>
        <dbReference type="ARBA" id="ARBA00023136"/>
    </source>
</evidence>
<feature type="region of interest" description="Disordered" evidence="9">
    <location>
        <begin position="467"/>
        <end position="492"/>
    </location>
</feature>
<evidence type="ECO:0000256" key="1">
    <source>
        <dbReference type="ARBA" id="ARBA00004141"/>
    </source>
</evidence>
<dbReference type="InterPro" id="IPR050746">
    <property type="entry name" value="DAACS"/>
</dbReference>
<dbReference type="PROSITE" id="PS00713">
    <property type="entry name" value="NA_DICARBOXYL_SYMP_1"/>
    <property type="match status" value="1"/>
</dbReference>
<evidence type="ECO:0000256" key="9">
    <source>
        <dbReference type="SAM" id="MobiDB-lite"/>
    </source>
</evidence>
<keyword evidence="6 8" id="KW-0472">Membrane</keyword>
<dbReference type="Gene3D" id="1.10.3860.10">
    <property type="entry name" value="Sodium:dicarboxylate symporter"/>
    <property type="match status" value="1"/>
</dbReference>
<evidence type="ECO:0000313" key="11">
    <source>
        <dbReference type="Proteomes" id="UP001152320"/>
    </source>
</evidence>
<organism evidence="10 11">
    <name type="scientific">Holothuria leucospilota</name>
    <name type="common">Black long sea cucumber</name>
    <name type="synonym">Mertensiothuria leucospilota</name>
    <dbReference type="NCBI Taxonomy" id="206669"/>
    <lineage>
        <taxon>Eukaryota</taxon>
        <taxon>Metazoa</taxon>
        <taxon>Echinodermata</taxon>
        <taxon>Eleutherozoa</taxon>
        <taxon>Echinozoa</taxon>
        <taxon>Holothuroidea</taxon>
        <taxon>Aspidochirotacea</taxon>
        <taxon>Aspidochirotida</taxon>
        <taxon>Holothuriidae</taxon>
        <taxon>Holothuria</taxon>
    </lineage>
</organism>
<proteinExistence type="inferred from homology"/>
<dbReference type="InterPro" id="IPR018107">
    <property type="entry name" value="Na-dicarboxylate_symporter_CS"/>
</dbReference>
<feature type="transmembrane region" description="Helical" evidence="8">
    <location>
        <begin position="69"/>
        <end position="89"/>
    </location>
</feature>
<feature type="transmembrane region" description="Helical" evidence="8">
    <location>
        <begin position="304"/>
        <end position="322"/>
    </location>
</feature>
<evidence type="ECO:0000256" key="3">
    <source>
        <dbReference type="ARBA" id="ARBA00022692"/>
    </source>
</evidence>
<accession>A0A9Q1BRN2</accession>
<dbReference type="Proteomes" id="UP001152320">
    <property type="component" value="Chromosome 12"/>
</dbReference>
<evidence type="ECO:0000313" key="10">
    <source>
        <dbReference type="EMBL" id="KAJ8031400.1"/>
    </source>
</evidence>
<feature type="transmembrane region" description="Helical" evidence="8">
    <location>
        <begin position="273"/>
        <end position="298"/>
    </location>
</feature>
<sequence>MGKKNEPDNVPTYTPTQRFKVWVKENLLLILTVASVVIGVILGLLLRLAEPSKDTIMILGFPGEILMRILKMLILPLIISSLITGLTGLDAKSSGKLGLRALLYYFSTTFIAVCIGMFLVMTIQPGRRANKAKIGDGDQESELTTLDTFLDLIRNVFPNNLVQACFQQTQTYYEESDDTFVLNGSTVAILERKLGYKGSMNVLGIITFSIVLGILLSRMGKQGQVMADFFSILSELTMQMVDLVMWYSPIGILSLICAKILEMEKPEEVFAQLGLYMITVLLGLVIHLGVLMLIYFALTRKNPVVFFVGMLQAWLTAIATSSSSATLPVTFKCLEENNHVDKRVSRFVLPIGATVNMDGTALYEAVASVFIGQLNGFSMTFGRVITVSVTATLASIGAASVPSAGLITMLMVLTAAGFPVEDVSLLLTVDWFLDRCRTSINVLGDSYGAAIVQKYSQKELDAATQKELEEGAAQKEPNGGAVTNQKIVEDQV</sequence>
<keyword evidence="2 8" id="KW-0813">Transport</keyword>
<comment type="caution">
    <text evidence="10">The sequence shown here is derived from an EMBL/GenBank/DDBJ whole genome shotgun (WGS) entry which is preliminary data.</text>
</comment>
<dbReference type="PANTHER" id="PTHR11958">
    <property type="entry name" value="SODIUM/DICARBOXYLATE SYMPORTER-RELATED"/>
    <property type="match status" value="1"/>
</dbReference>
<evidence type="ECO:0000256" key="2">
    <source>
        <dbReference type="ARBA" id="ARBA00022448"/>
    </source>
</evidence>
<comment type="similarity">
    <text evidence="8">Belongs to the dicarboxylate/amino acid:cation symporter (DAACS) (TC 2.A.23) family.</text>
</comment>
<evidence type="ECO:0000256" key="7">
    <source>
        <dbReference type="ARBA" id="ARBA00023180"/>
    </source>
</evidence>
<dbReference type="PRINTS" id="PR00173">
    <property type="entry name" value="EDTRNSPORT"/>
</dbReference>
<keyword evidence="7" id="KW-0325">Glycoprotein</keyword>
<reference evidence="10" key="1">
    <citation type="submission" date="2021-10" db="EMBL/GenBank/DDBJ databases">
        <title>Tropical sea cucumber genome reveals ecological adaptation and Cuvierian tubules defense mechanism.</title>
        <authorList>
            <person name="Chen T."/>
        </authorList>
    </citation>
    <scope>NUCLEOTIDE SEQUENCE</scope>
    <source>
        <strain evidence="10">Nanhai2018</strain>
        <tissue evidence="10">Muscle</tissue>
    </source>
</reference>
<dbReference type="GO" id="GO:0005313">
    <property type="term" value="F:L-glutamate transmembrane transporter activity"/>
    <property type="evidence" value="ECO:0007669"/>
    <property type="project" value="TreeGrafter"/>
</dbReference>
<dbReference type="GO" id="GO:0005886">
    <property type="term" value="C:plasma membrane"/>
    <property type="evidence" value="ECO:0007669"/>
    <property type="project" value="TreeGrafter"/>
</dbReference>
<dbReference type="PANTHER" id="PTHR11958:SF99">
    <property type="entry name" value="SODIUM-DEPENDENT EXCITATORY AMINO ACID TRANSPORTER GLT-6-RELATED"/>
    <property type="match status" value="1"/>
</dbReference>
<feature type="transmembrane region" description="Helical" evidence="8">
    <location>
        <begin position="27"/>
        <end position="48"/>
    </location>
</feature>
<gene>
    <name evidence="10" type="ORF">HOLleu_24577</name>
</gene>
<dbReference type="OrthoDB" id="5877963at2759"/>
<dbReference type="GO" id="GO:0015501">
    <property type="term" value="F:glutamate:sodium symporter activity"/>
    <property type="evidence" value="ECO:0007669"/>
    <property type="project" value="TreeGrafter"/>
</dbReference>
<evidence type="ECO:0000256" key="5">
    <source>
        <dbReference type="ARBA" id="ARBA00022989"/>
    </source>
</evidence>
<feature type="transmembrane region" description="Helical" evidence="8">
    <location>
        <begin position="240"/>
        <end position="261"/>
    </location>
</feature>
<dbReference type="EMBL" id="JAIZAY010000012">
    <property type="protein sequence ID" value="KAJ8031400.1"/>
    <property type="molecule type" value="Genomic_DNA"/>
</dbReference>
<dbReference type="SUPFAM" id="SSF118215">
    <property type="entry name" value="Proton glutamate symport protein"/>
    <property type="match status" value="1"/>
</dbReference>
<protein>
    <recommendedName>
        <fullName evidence="8">Amino acid transporter</fullName>
    </recommendedName>
</protein>
<name>A0A9Q1BRN2_HOLLE</name>
<feature type="transmembrane region" description="Helical" evidence="8">
    <location>
        <begin position="101"/>
        <end position="123"/>
    </location>
</feature>
<comment type="subcellular location">
    <subcellularLocation>
        <location evidence="1 8">Membrane</location>
        <topology evidence="1 8">Multi-pass membrane protein</topology>
    </subcellularLocation>
</comment>
<dbReference type="InterPro" id="IPR036458">
    <property type="entry name" value="Na:dicarbo_symporter_sf"/>
</dbReference>
<dbReference type="GO" id="GO:0015175">
    <property type="term" value="F:neutral L-amino acid transmembrane transporter activity"/>
    <property type="evidence" value="ECO:0007669"/>
    <property type="project" value="TreeGrafter"/>
</dbReference>
<keyword evidence="3 8" id="KW-0812">Transmembrane</keyword>
<keyword evidence="5 8" id="KW-1133">Transmembrane helix</keyword>
<dbReference type="Pfam" id="PF00375">
    <property type="entry name" value="SDF"/>
    <property type="match status" value="1"/>
</dbReference>